<dbReference type="EMBL" id="JAWDGP010002684">
    <property type="protein sequence ID" value="KAK3780842.1"/>
    <property type="molecule type" value="Genomic_DNA"/>
</dbReference>
<gene>
    <name evidence="1" type="ORF">RRG08_059485</name>
</gene>
<evidence type="ECO:0000313" key="1">
    <source>
        <dbReference type="EMBL" id="KAK3780842.1"/>
    </source>
</evidence>
<comment type="caution">
    <text evidence="1">The sequence shown here is derived from an EMBL/GenBank/DDBJ whole genome shotgun (WGS) entry which is preliminary data.</text>
</comment>
<dbReference type="Proteomes" id="UP001283361">
    <property type="component" value="Unassembled WGS sequence"/>
</dbReference>
<accession>A0AAE1DS81</accession>
<sequence>MSWLYQPVDSVKSLLPLYRSLSHSTVPSPTLPFLLPLYRPFSHSTVPYLILPFLLSLYGSFFHFTVPSPTLPSLLPLYRSLSHSTVPSLTLRARDLLPAVWIQCPEPHEQARSIPRLTGRAQVVERTGDSKFKSTVGWGRRSSPMMFGREGIHLMVIDTNGQ</sequence>
<keyword evidence="2" id="KW-1185">Reference proteome</keyword>
<evidence type="ECO:0000313" key="2">
    <source>
        <dbReference type="Proteomes" id="UP001283361"/>
    </source>
</evidence>
<protein>
    <submittedName>
        <fullName evidence="1">Uncharacterized protein</fullName>
    </submittedName>
</protein>
<organism evidence="1 2">
    <name type="scientific">Elysia crispata</name>
    <name type="common">lettuce slug</name>
    <dbReference type="NCBI Taxonomy" id="231223"/>
    <lineage>
        <taxon>Eukaryota</taxon>
        <taxon>Metazoa</taxon>
        <taxon>Spiralia</taxon>
        <taxon>Lophotrochozoa</taxon>
        <taxon>Mollusca</taxon>
        <taxon>Gastropoda</taxon>
        <taxon>Heterobranchia</taxon>
        <taxon>Euthyneura</taxon>
        <taxon>Panpulmonata</taxon>
        <taxon>Sacoglossa</taxon>
        <taxon>Placobranchoidea</taxon>
        <taxon>Plakobranchidae</taxon>
        <taxon>Elysia</taxon>
    </lineage>
</organism>
<name>A0AAE1DS81_9GAST</name>
<proteinExistence type="predicted"/>
<dbReference type="AlphaFoldDB" id="A0AAE1DS81"/>
<reference evidence="1" key="1">
    <citation type="journal article" date="2023" name="G3 (Bethesda)">
        <title>A reference genome for the long-term kleptoplast-retaining sea slug Elysia crispata morphotype clarki.</title>
        <authorList>
            <person name="Eastman K.E."/>
            <person name="Pendleton A.L."/>
            <person name="Shaikh M.A."/>
            <person name="Suttiyut T."/>
            <person name="Ogas R."/>
            <person name="Tomko P."/>
            <person name="Gavelis G."/>
            <person name="Widhalm J.R."/>
            <person name="Wisecaver J.H."/>
        </authorList>
    </citation>
    <scope>NUCLEOTIDE SEQUENCE</scope>
    <source>
        <strain evidence="1">ECLA1</strain>
    </source>
</reference>